<feature type="compositionally biased region" description="Acidic residues" evidence="6">
    <location>
        <begin position="268"/>
        <end position="277"/>
    </location>
</feature>
<evidence type="ECO:0000256" key="4">
    <source>
        <dbReference type="ARBA" id="ARBA00023274"/>
    </source>
</evidence>
<dbReference type="Proteomes" id="UP001190700">
    <property type="component" value="Unassembled WGS sequence"/>
</dbReference>
<dbReference type="InterPro" id="IPR036870">
    <property type="entry name" value="Ribosomal_bS18_sf"/>
</dbReference>
<comment type="subunit">
    <text evidence="1">Part of the 30S ribosomal subunit.</text>
</comment>
<feature type="compositionally biased region" description="Low complexity" evidence="6">
    <location>
        <begin position="280"/>
        <end position="289"/>
    </location>
</feature>
<dbReference type="GO" id="GO:0003723">
    <property type="term" value="F:RNA binding"/>
    <property type="evidence" value="ECO:0007669"/>
    <property type="project" value="UniProtKB-KW"/>
</dbReference>
<gene>
    <name evidence="7" type="ORF">CYMTET_7861</name>
</gene>
<feature type="region of interest" description="Disordered" evidence="6">
    <location>
        <begin position="147"/>
        <end position="299"/>
    </location>
</feature>
<proteinExistence type="predicted"/>
<feature type="compositionally biased region" description="Low complexity" evidence="6">
    <location>
        <begin position="8"/>
        <end position="21"/>
    </location>
</feature>
<dbReference type="InterPro" id="IPR001648">
    <property type="entry name" value="Ribosomal_bS18"/>
</dbReference>
<organism evidence="7 8">
    <name type="scientific">Cymbomonas tetramitiformis</name>
    <dbReference type="NCBI Taxonomy" id="36881"/>
    <lineage>
        <taxon>Eukaryota</taxon>
        <taxon>Viridiplantae</taxon>
        <taxon>Chlorophyta</taxon>
        <taxon>Pyramimonadophyceae</taxon>
        <taxon>Pyramimonadales</taxon>
        <taxon>Pyramimonadaceae</taxon>
        <taxon>Cymbomonas</taxon>
    </lineage>
</organism>
<evidence type="ECO:0000256" key="2">
    <source>
        <dbReference type="ARBA" id="ARBA00022884"/>
    </source>
</evidence>
<dbReference type="GO" id="GO:0005840">
    <property type="term" value="C:ribosome"/>
    <property type="evidence" value="ECO:0007669"/>
    <property type="project" value="UniProtKB-KW"/>
</dbReference>
<evidence type="ECO:0000313" key="7">
    <source>
        <dbReference type="EMBL" id="KAK3284494.1"/>
    </source>
</evidence>
<feature type="compositionally biased region" description="Basic and acidic residues" evidence="6">
    <location>
        <begin position="250"/>
        <end position="267"/>
    </location>
</feature>
<keyword evidence="4" id="KW-0687">Ribonucleoprotein</keyword>
<comment type="caution">
    <text evidence="7">The sequence shown here is derived from an EMBL/GenBank/DDBJ whole genome shotgun (WGS) entry which is preliminary data.</text>
</comment>
<feature type="region of interest" description="Disordered" evidence="6">
    <location>
        <begin position="1"/>
        <end position="125"/>
    </location>
</feature>
<feature type="compositionally biased region" description="Acidic residues" evidence="6">
    <location>
        <begin position="160"/>
        <end position="249"/>
    </location>
</feature>
<evidence type="ECO:0000256" key="5">
    <source>
        <dbReference type="ARBA" id="ARBA00035266"/>
    </source>
</evidence>
<evidence type="ECO:0000256" key="3">
    <source>
        <dbReference type="ARBA" id="ARBA00022980"/>
    </source>
</evidence>
<keyword evidence="3" id="KW-0689">Ribosomal protein</keyword>
<evidence type="ECO:0000313" key="8">
    <source>
        <dbReference type="Proteomes" id="UP001190700"/>
    </source>
</evidence>
<dbReference type="SUPFAM" id="SSF46911">
    <property type="entry name" value="Ribosomal protein S18"/>
    <property type="match status" value="1"/>
</dbReference>
<evidence type="ECO:0000256" key="1">
    <source>
        <dbReference type="ARBA" id="ARBA00011458"/>
    </source>
</evidence>
<sequence length="299" mass="34164">MRAEDTETSSSSLEPPLSLDDSPAERPRPRGLFNRSQDSTGGVSEFSKISFARLPRGPEEGLGTTSGSEALLSLAQPELPDAGTHRTFFPGQTYKPEDLADESFTQKPPSSPLLPPERKDPAEVADELDYKNIALLREYIGASGRLTPRRFTRLPAKDDSEYEDEYEDEDDSEYEDEDDSEYEDLDDSEFEEEDDGSENEEEYDDEEDFDDENDDEEETDDEEYESEYEDDEEEWGEEEFDDEDEDQLTEEQKKALEEEVEQFLKELGDEEEEEDEEKSFFSSSVSGKEPLLTGGNKSR</sequence>
<dbReference type="EMBL" id="LGRX02002267">
    <property type="protein sequence ID" value="KAK3284494.1"/>
    <property type="molecule type" value="Genomic_DNA"/>
</dbReference>
<keyword evidence="2" id="KW-0694">RNA-binding</keyword>
<dbReference type="Gene3D" id="4.10.640.10">
    <property type="entry name" value="Ribosomal protein S18"/>
    <property type="match status" value="1"/>
</dbReference>
<keyword evidence="8" id="KW-1185">Reference proteome</keyword>
<dbReference type="Pfam" id="PF01084">
    <property type="entry name" value="Ribosomal_S18"/>
    <property type="match status" value="1"/>
</dbReference>
<evidence type="ECO:0000256" key="6">
    <source>
        <dbReference type="SAM" id="MobiDB-lite"/>
    </source>
</evidence>
<reference evidence="7 8" key="1">
    <citation type="journal article" date="2015" name="Genome Biol. Evol.">
        <title>Comparative Genomics of a Bacterivorous Green Alga Reveals Evolutionary Causalities and Consequences of Phago-Mixotrophic Mode of Nutrition.</title>
        <authorList>
            <person name="Burns J.A."/>
            <person name="Paasch A."/>
            <person name="Narechania A."/>
            <person name="Kim E."/>
        </authorList>
    </citation>
    <scope>NUCLEOTIDE SEQUENCE [LARGE SCALE GENOMIC DNA]</scope>
    <source>
        <strain evidence="7 8">PLY_AMNH</strain>
    </source>
</reference>
<name>A0AAE0LH16_9CHLO</name>
<dbReference type="GO" id="GO:0006412">
    <property type="term" value="P:translation"/>
    <property type="evidence" value="ECO:0007669"/>
    <property type="project" value="InterPro"/>
</dbReference>
<accession>A0AAE0LH16</accession>
<dbReference type="GO" id="GO:1990904">
    <property type="term" value="C:ribonucleoprotein complex"/>
    <property type="evidence" value="ECO:0007669"/>
    <property type="project" value="UniProtKB-KW"/>
</dbReference>
<dbReference type="GO" id="GO:0003735">
    <property type="term" value="F:structural constituent of ribosome"/>
    <property type="evidence" value="ECO:0007669"/>
    <property type="project" value="InterPro"/>
</dbReference>
<protein>
    <recommendedName>
        <fullName evidence="5">Small ribosomal subunit protein bS18c</fullName>
    </recommendedName>
</protein>
<dbReference type="AlphaFoldDB" id="A0AAE0LH16"/>